<reference evidence="7 8" key="1">
    <citation type="submission" date="2023-09" db="EMBL/GenBank/DDBJ databases">
        <title>Thioclava shenzhenensis sp. nov., a multidrug resistant bacteria-antagonizing species isolated from coastal seawater.</title>
        <authorList>
            <person name="Long M."/>
        </authorList>
    </citation>
    <scope>NUCLEOTIDE SEQUENCE [LARGE SCALE GENOMIC DNA]</scope>
    <source>
        <strain evidence="7 8">FTW29</strain>
    </source>
</reference>
<evidence type="ECO:0000256" key="3">
    <source>
        <dbReference type="ARBA" id="ARBA00022692"/>
    </source>
</evidence>
<evidence type="ECO:0000313" key="7">
    <source>
        <dbReference type="EMBL" id="WRY33637.1"/>
    </source>
</evidence>
<dbReference type="PANTHER" id="PTHR33529">
    <property type="entry name" value="SLR0882 PROTEIN-RELATED"/>
    <property type="match status" value="1"/>
</dbReference>
<feature type="transmembrane region" description="Helical" evidence="6">
    <location>
        <begin position="7"/>
        <end position="29"/>
    </location>
</feature>
<organism evidence="7 8">
    <name type="scientific">Thioclava litoralis</name>
    <dbReference type="NCBI Taxonomy" id="3076557"/>
    <lineage>
        <taxon>Bacteria</taxon>
        <taxon>Pseudomonadati</taxon>
        <taxon>Pseudomonadota</taxon>
        <taxon>Alphaproteobacteria</taxon>
        <taxon>Rhodobacterales</taxon>
        <taxon>Paracoccaceae</taxon>
        <taxon>Thioclava</taxon>
    </lineage>
</organism>
<feature type="transmembrane region" description="Helical" evidence="6">
    <location>
        <begin position="311"/>
        <end position="332"/>
    </location>
</feature>
<dbReference type="InterPro" id="IPR005495">
    <property type="entry name" value="LptG/LptF_permease"/>
</dbReference>
<dbReference type="InterPro" id="IPR030922">
    <property type="entry name" value="LptF"/>
</dbReference>
<dbReference type="PANTHER" id="PTHR33529:SF6">
    <property type="entry name" value="YJGP_YJGQ FAMILY PERMEASE"/>
    <property type="match status" value="1"/>
</dbReference>
<feature type="transmembrane region" description="Helical" evidence="6">
    <location>
        <begin position="338"/>
        <end position="359"/>
    </location>
</feature>
<name>A0ABZ1E1Q7_9RHOB</name>
<evidence type="ECO:0000256" key="5">
    <source>
        <dbReference type="ARBA" id="ARBA00023136"/>
    </source>
</evidence>
<evidence type="ECO:0000313" key="8">
    <source>
        <dbReference type="Proteomes" id="UP001623290"/>
    </source>
</evidence>
<dbReference type="RefSeq" id="WP_406720831.1">
    <property type="nucleotide sequence ID" value="NZ_CP135443.1"/>
</dbReference>
<dbReference type="Pfam" id="PF03739">
    <property type="entry name" value="LptF_LptG"/>
    <property type="match status" value="1"/>
</dbReference>
<protein>
    <submittedName>
        <fullName evidence="7">LPS export ABC transporter permease LptF</fullName>
    </submittedName>
</protein>
<feature type="transmembrane region" description="Helical" evidence="6">
    <location>
        <begin position="280"/>
        <end position="299"/>
    </location>
</feature>
<proteinExistence type="predicted"/>
<evidence type="ECO:0000256" key="6">
    <source>
        <dbReference type="SAM" id="Phobius"/>
    </source>
</evidence>
<keyword evidence="3 6" id="KW-0812">Transmembrane</keyword>
<feature type="transmembrane region" description="Helical" evidence="6">
    <location>
        <begin position="59"/>
        <end position="78"/>
    </location>
</feature>
<gene>
    <name evidence="7" type="primary">lptF</name>
    <name evidence="7" type="ORF">RPE78_13315</name>
</gene>
<accession>A0ABZ1E1Q7</accession>
<evidence type="ECO:0000256" key="2">
    <source>
        <dbReference type="ARBA" id="ARBA00022475"/>
    </source>
</evidence>
<dbReference type="NCBIfam" id="TIGR04407">
    <property type="entry name" value="LptF_YjgP"/>
    <property type="match status" value="1"/>
</dbReference>
<evidence type="ECO:0000256" key="4">
    <source>
        <dbReference type="ARBA" id="ARBA00022989"/>
    </source>
</evidence>
<keyword evidence="8" id="KW-1185">Reference proteome</keyword>
<sequence length="376" mass="41422">MTRLDRYLLSQFLAIFGFFALILVSIYWVNRAVSLFEQLISDGQTALVVLEFTALTLPYVIRVVLPIAAFAATVYTLNRLSSESELVAMQATGASPWRLARPVLVFGLLIGLMMAVLTHFLVPQSRAQLATRQAQLAENVTASLLTPGRFQHPVDGISIYIRAISDNGELQDFYLWDSRTPTNRMSYLAKKAVIVRTDNGPKLVLFDGIAQSLRTEGRNLSVTRFSNFTYDLSSLIQGSTEVDRKLEQISSLELLRAPQSVLEETGKSATELGLELKMRFVQPLLAPVAALVGFAALMVGSFSRFGIWRQITLAVVILVLVQVLTNVTETIARSRPDLWPVLFAPAAVGVLASLLLLHLSARRKFTGRRLAAKGAA</sequence>
<dbReference type="Proteomes" id="UP001623290">
    <property type="component" value="Chromosome"/>
</dbReference>
<keyword evidence="4 6" id="KW-1133">Transmembrane helix</keyword>
<evidence type="ECO:0000256" key="1">
    <source>
        <dbReference type="ARBA" id="ARBA00004651"/>
    </source>
</evidence>
<feature type="transmembrane region" description="Helical" evidence="6">
    <location>
        <begin position="99"/>
        <end position="122"/>
    </location>
</feature>
<comment type="subcellular location">
    <subcellularLocation>
        <location evidence="1">Cell membrane</location>
        <topology evidence="1">Multi-pass membrane protein</topology>
    </subcellularLocation>
</comment>
<keyword evidence="5 6" id="KW-0472">Membrane</keyword>
<keyword evidence="2" id="KW-1003">Cell membrane</keyword>
<dbReference type="EMBL" id="CP135443">
    <property type="protein sequence ID" value="WRY33637.1"/>
    <property type="molecule type" value="Genomic_DNA"/>
</dbReference>